<comment type="similarity">
    <text evidence="7">Belongs to the binding-protein-dependent transport system permease family.</text>
</comment>
<dbReference type="Pfam" id="PF00528">
    <property type="entry name" value="BPD_transp_1"/>
    <property type="match status" value="1"/>
</dbReference>
<dbReference type="PANTHER" id="PTHR32243:SF24">
    <property type="entry name" value="DIACETYLCHITOBIOSE UPTAKE SYSTEM PERMEASE PROTEIN NGCG"/>
    <property type="match status" value="1"/>
</dbReference>
<feature type="transmembrane region" description="Helical" evidence="7">
    <location>
        <begin position="237"/>
        <end position="258"/>
    </location>
</feature>
<feature type="transmembrane region" description="Helical" evidence="7">
    <location>
        <begin position="7"/>
        <end position="29"/>
    </location>
</feature>
<protein>
    <submittedName>
        <fullName evidence="9">Carbohydrate ABC transporter permease</fullName>
    </submittedName>
</protein>
<dbReference type="EMBL" id="QWEH01000021">
    <property type="protein sequence ID" value="RHW29691.1"/>
    <property type="molecule type" value="Genomic_DNA"/>
</dbReference>
<keyword evidence="5 7" id="KW-1133">Transmembrane helix</keyword>
<feature type="transmembrane region" description="Helical" evidence="7">
    <location>
        <begin position="102"/>
        <end position="123"/>
    </location>
</feature>
<evidence type="ECO:0000256" key="7">
    <source>
        <dbReference type="RuleBase" id="RU363032"/>
    </source>
</evidence>
<dbReference type="Gene3D" id="1.10.3720.10">
    <property type="entry name" value="MetI-like"/>
    <property type="match status" value="1"/>
</dbReference>
<evidence type="ECO:0000256" key="2">
    <source>
        <dbReference type="ARBA" id="ARBA00022448"/>
    </source>
</evidence>
<feature type="transmembrane region" description="Helical" evidence="7">
    <location>
        <begin position="66"/>
        <end position="90"/>
    </location>
</feature>
<keyword evidence="3" id="KW-1003">Cell membrane</keyword>
<dbReference type="PANTHER" id="PTHR32243">
    <property type="entry name" value="MALTOSE TRANSPORT SYSTEM PERMEASE-RELATED"/>
    <property type="match status" value="1"/>
</dbReference>
<keyword evidence="4 7" id="KW-0812">Transmembrane</keyword>
<dbReference type="Proteomes" id="UP000285456">
    <property type="component" value="Unassembled WGS sequence"/>
</dbReference>
<evidence type="ECO:0000259" key="8">
    <source>
        <dbReference type="PROSITE" id="PS50928"/>
    </source>
</evidence>
<evidence type="ECO:0000256" key="5">
    <source>
        <dbReference type="ARBA" id="ARBA00022989"/>
    </source>
</evidence>
<dbReference type="OrthoDB" id="187395at2"/>
<keyword evidence="2 7" id="KW-0813">Transport</keyword>
<evidence type="ECO:0000313" key="9">
    <source>
        <dbReference type="EMBL" id="RHW29691.1"/>
    </source>
</evidence>
<dbReference type="SUPFAM" id="SSF161098">
    <property type="entry name" value="MetI-like"/>
    <property type="match status" value="1"/>
</dbReference>
<sequence>MRRIGYILLYICLALVAVFQIFPIIWLFMFSLKTNQEIFAGNPFAVPLDPKWGNYLKVFEGGIGVYFWNSIWITALATVLTILIASMATFAITRMKWKYSGLVLGVIMVGLMIPIHSALIPLYNMFLNVNLIDNPLSIVITYITYNLPITVMILLGFYTTIPREIEEAAIIDGSSIHRLFFRIILPISAPIMSTTVIINMIYNWNEFVFVNTFISSEKYKTLTVGIQNFIGQYMTDWGAIGATLVISVLPIIVAFLFFSNKIMEGITASAVKG</sequence>
<evidence type="ECO:0000313" key="10">
    <source>
        <dbReference type="Proteomes" id="UP000285456"/>
    </source>
</evidence>
<proteinExistence type="inferred from homology"/>
<comment type="subcellular location">
    <subcellularLocation>
        <location evidence="1 7">Cell membrane</location>
        <topology evidence="1 7">Multi-pass membrane protein</topology>
    </subcellularLocation>
</comment>
<organism evidence="9 10">
    <name type="scientific">Oceanobacillus profundus</name>
    <dbReference type="NCBI Taxonomy" id="372463"/>
    <lineage>
        <taxon>Bacteria</taxon>
        <taxon>Bacillati</taxon>
        <taxon>Bacillota</taxon>
        <taxon>Bacilli</taxon>
        <taxon>Bacillales</taxon>
        <taxon>Bacillaceae</taxon>
        <taxon>Oceanobacillus</taxon>
    </lineage>
</organism>
<dbReference type="InterPro" id="IPR035906">
    <property type="entry name" value="MetI-like_sf"/>
</dbReference>
<reference evidence="9 10" key="1">
    <citation type="journal article" date="2007" name="Int. J. Syst. Evol. Microbiol.">
        <title>Oceanobacillus profundus sp. nov., isolated from a deep-sea sediment core.</title>
        <authorList>
            <person name="Kim Y.G."/>
            <person name="Choi D.H."/>
            <person name="Hyun S."/>
            <person name="Cho B.C."/>
        </authorList>
    </citation>
    <scope>NUCLEOTIDE SEQUENCE [LARGE SCALE GENOMIC DNA]</scope>
    <source>
        <strain evidence="9 10">DSM 18246</strain>
    </source>
</reference>
<dbReference type="CDD" id="cd06261">
    <property type="entry name" value="TM_PBP2"/>
    <property type="match status" value="1"/>
</dbReference>
<dbReference type="InterPro" id="IPR050901">
    <property type="entry name" value="BP-dep_ABC_trans_perm"/>
</dbReference>
<feature type="transmembrane region" description="Helical" evidence="7">
    <location>
        <begin position="135"/>
        <end position="158"/>
    </location>
</feature>
<gene>
    <name evidence="9" type="ORF">D1B32_21005</name>
</gene>
<dbReference type="RefSeq" id="WP_095311426.1">
    <property type="nucleotide sequence ID" value="NZ_JAMAWL010000002.1"/>
</dbReference>
<dbReference type="AlphaFoldDB" id="A0A417YAW0"/>
<name>A0A417YAW0_9BACI</name>
<keyword evidence="10" id="KW-1185">Reference proteome</keyword>
<evidence type="ECO:0000256" key="3">
    <source>
        <dbReference type="ARBA" id="ARBA00022475"/>
    </source>
</evidence>
<feature type="transmembrane region" description="Helical" evidence="7">
    <location>
        <begin position="179"/>
        <end position="202"/>
    </location>
</feature>
<feature type="domain" description="ABC transmembrane type-1" evidence="8">
    <location>
        <begin position="67"/>
        <end position="258"/>
    </location>
</feature>
<keyword evidence="6 7" id="KW-0472">Membrane</keyword>
<dbReference type="GO" id="GO:0005886">
    <property type="term" value="C:plasma membrane"/>
    <property type="evidence" value="ECO:0007669"/>
    <property type="project" value="UniProtKB-SubCell"/>
</dbReference>
<evidence type="ECO:0000256" key="1">
    <source>
        <dbReference type="ARBA" id="ARBA00004651"/>
    </source>
</evidence>
<dbReference type="InterPro" id="IPR000515">
    <property type="entry name" value="MetI-like"/>
</dbReference>
<dbReference type="GO" id="GO:0055085">
    <property type="term" value="P:transmembrane transport"/>
    <property type="evidence" value="ECO:0007669"/>
    <property type="project" value="InterPro"/>
</dbReference>
<accession>A0A417YAW0</accession>
<evidence type="ECO:0000256" key="4">
    <source>
        <dbReference type="ARBA" id="ARBA00022692"/>
    </source>
</evidence>
<dbReference type="PROSITE" id="PS50928">
    <property type="entry name" value="ABC_TM1"/>
    <property type="match status" value="1"/>
</dbReference>
<evidence type="ECO:0000256" key="6">
    <source>
        <dbReference type="ARBA" id="ARBA00023136"/>
    </source>
</evidence>
<comment type="caution">
    <text evidence="9">The sequence shown here is derived from an EMBL/GenBank/DDBJ whole genome shotgun (WGS) entry which is preliminary data.</text>
</comment>